<accession>A0A9X4BFI6</accession>
<evidence type="ECO:0000256" key="1">
    <source>
        <dbReference type="SAM" id="MobiDB-lite"/>
    </source>
</evidence>
<feature type="compositionally biased region" description="Basic and acidic residues" evidence="1">
    <location>
        <begin position="119"/>
        <end position="138"/>
    </location>
</feature>
<dbReference type="AlphaFoldDB" id="A0A9X4BFI6"/>
<organism evidence="2 3">
    <name type="scientific">Tahibacter soli</name>
    <dbReference type="NCBI Taxonomy" id="2983605"/>
    <lineage>
        <taxon>Bacteria</taxon>
        <taxon>Pseudomonadati</taxon>
        <taxon>Pseudomonadota</taxon>
        <taxon>Gammaproteobacteria</taxon>
        <taxon>Lysobacterales</taxon>
        <taxon>Rhodanobacteraceae</taxon>
        <taxon>Tahibacter</taxon>
    </lineage>
</organism>
<keyword evidence="3" id="KW-1185">Reference proteome</keyword>
<reference evidence="2" key="1">
    <citation type="submission" date="2023-02" db="EMBL/GenBank/DDBJ databases">
        <title>Tahibacter soli sp. nov. isolated from soil.</title>
        <authorList>
            <person name="Baek J.H."/>
            <person name="Lee J.K."/>
            <person name="Choi D.G."/>
            <person name="Jeon C.O."/>
        </authorList>
    </citation>
    <scope>NUCLEOTIDE SEQUENCE</scope>
    <source>
        <strain evidence="2">BL</strain>
    </source>
</reference>
<proteinExistence type="predicted"/>
<dbReference type="EMBL" id="JAOVZO020000001">
    <property type="protein sequence ID" value="MDC8011160.1"/>
    <property type="molecule type" value="Genomic_DNA"/>
</dbReference>
<protein>
    <submittedName>
        <fullName evidence="2">Uncharacterized protein</fullName>
    </submittedName>
</protein>
<evidence type="ECO:0000313" key="2">
    <source>
        <dbReference type="EMBL" id="MDC8011160.1"/>
    </source>
</evidence>
<dbReference type="RefSeq" id="WP_263544575.1">
    <property type="nucleotide sequence ID" value="NZ_JAOVZO020000001.1"/>
</dbReference>
<gene>
    <name evidence="2" type="ORF">OD750_001225</name>
</gene>
<name>A0A9X4BFI6_9GAMM</name>
<comment type="caution">
    <text evidence="2">The sequence shown here is derived from an EMBL/GenBank/DDBJ whole genome shotgun (WGS) entry which is preliminary data.</text>
</comment>
<feature type="region of interest" description="Disordered" evidence="1">
    <location>
        <begin position="101"/>
        <end position="146"/>
    </location>
</feature>
<evidence type="ECO:0000313" key="3">
    <source>
        <dbReference type="Proteomes" id="UP001139971"/>
    </source>
</evidence>
<sequence length="146" mass="16247">MNAIAAKQADPPPALAADTKDKFDDQAAAIRQQMKPGGYWEFVSGTERTTVERRLDEISQMLATAHTAGELQAKEKAQVLTAQEEINAILSKKDGRRLICKSVSPTGSHRKQTECQTFAERERERRDAQNSMRDRSRDAQGMVTGN</sequence>
<dbReference type="Proteomes" id="UP001139971">
    <property type="component" value="Unassembled WGS sequence"/>
</dbReference>